<evidence type="ECO:0000313" key="2">
    <source>
        <dbReference type="EMBL" id="MBP0616397.1"/>
    </source>
</evidence>
<comment type="caution">
    <text evidence="2">The sequence shown here is derived from an EMBL/GenBank/DDBJ whole genome shotgun (WGS) entry which is preliminary data.</text>
</comment>
<dbReference type="InterPro" id="IPR002035">
    <property type="entry name" value="VWF_A"/>
</dbReference>
<evidence type="ECO:0000259" key="1">
    <source>
        <dbReference type="PROSITE" id="PS50234"/>
    </source>
</evidence>
<reference evidence="2 3" key="1">
    <citation type="submission" date="2021-04" db="EMBL/GenBank/DDBJ databases">
        <title>Whole genome sequence of Jiella sp. KSK16Y-1.</title>
        <authorList>
            <person name="Tuo L."/>
        </authorList>
    </citation>
    <scope>NUCLEOTIDE SEQUENCE [LARGE SCALE GENOMIC DNA]</scope>
    <source>
        <strain evidence="2 3">KSK16Y-1</strain>
    </source>
</reference>
<dbReference type="InterPro" id="IPR036465">
    <property type="entry name" value="vWFA_dom_sf"/>
</dbReference>
<feature type="domain" description="VWFA" evidence="1">
    <location>
        <begin position="312"/>
        <end position="488"/>
    </location>
</feature>
<protein>
    <submittedName>
        <fullName evidence="2">VWA domain-containing protein</fullName>
    </submittedName>
</protein>
<keyword evidence="3" id="KW-1185">Reference proteome</keyword>
<dbReference type="Pfam" id="PF13400">
    <property type="entry name" value="Tad"/>
    <property type="match status" value="1"/>
</dbReference>
<evidence type="ECO:0000313" key="3">
    <source>
        <dbReference type="Proteomes" id="UP000678276"/>
    </source>
</evidence>
<dbReference type="SUPFAM" id="SSF53300">
    <property type="entry name" value="vWA-like"/>
    <property type="match status" value="1"/>
</dbReference>
<feature type="domain" description="VWFA" evidence="1">
    <location>
        <begin position="149"/>
        <end position="201"/>
    </location>
</feature>
<accession>A0ABS4BI12</accession>
<dbReference type="Gene3D" id="3.40.50.410">
    <property type="entry name" value="von Willebrand factor, type A domain"/>
    <property type="match status" value="2"/>
</dbReference>
<sequence length="499" mass="54232">MISGHDGKVALGGIFDSLGRFAAANGGNFGLIFGLSAVPLILGIGGAVDYSNALREKSSVQAAADSAALTAAKYSGNDEKARIERADMYFKANLDPDIEVQSTALKKVDGSWVYDATFSMPTAFLGLISIDKLDMAVQSVVKQSDTPLDIALVLDSTGSMEYYGKMTQLKAAVNLFLDNFDDVSEEAKVQVAMIPFDYQIRIDDANMTMLEPPKADCRFLSEPDKGYCNSGDDGFVLGTGETYYAGRDRSSHRYIKYYYTASDTPDQVLKITRYTYSCKKRTYSDCTISDASLVYSRDETLTKVYGNYSGCIMDRLQPYDTTPDVAVSSDAETLYTRSAACSSSLQPVVGLTDDFDGLRTAVAKLTPSGTTNIAIGVQWGMEALTSANPLQGANSDTRTKKIMVVLTDGDNTQDRWYNSSDSASIDDRTELACSSAKAMTNTDGSDLELYTIRVIEGNETLLQNCATDAGHYYSVKQASELSAVFQDIAERVKRLRIVS</sequence>
<gene>
    <name evidence="2" type="ORF">J6595_12470</name>
</gene>
<proteinExistence type="predicted"/>
<dbReference type="EMBL" id="JAGJCF010000007">
    <property type="protein sequence ID" value="MBP0616397.1"/>
    <property type="molecule type" value="Genomic_DNA"/>
</dbReference>
<dbReference type="RefSeq" id="WP_209594885.1">
    <property type="nucleotide sequence ID" value="NZ_JAGJCF010000007.1"/>
</dbReference>
<dbReference type="InterPro" id="IPR028087">
    <property type="entry name" value="Tad_N"/>
</dbReference>
<name>A0ABS4BI12_9HYPH</name>
<dbReference type="Proteomes" id="UP000678276">
    <property type="component" value="Unassembled WGS sequence"/>
</dbReference>
<organism evidence="2 3">
    <name type="scientific">Jiella mangrovi</name>
    <dbReference type="NCBI Taxonomy" id="2821407"/>
    <lineage>
        <taxon>Bacteria</taxon>
        <taxon>Pseudomonadati</taxon>
        <taxon>Pseudomonadota</taxon>
        <taxon>Alphaproteobacteria</taxon>
        <taxon>Hyphomicrobiales</taxon>
        <taxon>Aurantimonadaceae</taxon>
        <taxon>Jiella</taxon>
    </lineage>
</organism>
<dbReference type="PROSITE" id="PS50234">
    <property type="entry name" value="VWFA"/>
    <property type="match status" value="2"/>
</dbReference>